<feature type="compositionally biased region" description="Polar residues" evidence="1">
    <location>
        <begin position="54"/>
        <end position="68"/>
    </location>
</feature>
<evidence type="ECO:0000256" key="1">
    <source>
        <dbReference type="SAM" id="MobiDB-lite"/>
    </source>
</evidence>
<feature type="compositionally biased region" description="Basic and acidic residues" evidence="1">
    <location>
        <begin position="82"/>
        <end position="93"/>
    </location>
</feature>
<evidence type="ECO:0000313" key="2">
    <source>
        <dbReference type="EMBL" id="JAD59089.1"/>
    </source>
</evidence>
<sequence length="93" mass="10122">MSRKNIQHEDSSVPENIYRSSSLLDCKDEANTNKPEAASIFDICTEIHPTIISTENSLSEEPSANTELETAKTECPDGNSAARKDEVRPGAAN</sequence>
<proteinExistence type="predicted"/>
<accession>A0A0A9B559</accession>
<dbReference type="EMBL" id="GBRH01238806">
    <property type="protein sequence ID" value="JAD59089.1"/>
    <property type="molecule type" value="Transcribed_RNA"/>
</dbReference>
<feature type="region of interest" description="Disordered" evidence="1">
    <location>
        <begin position="54"/>
        <end position="93"/>
    </location>
</feature>
<organism evidence="2">
    <name type="scientific">Arundo donax</name>
    <name type="common">Giant reed</name>
    <name type="synonym">Donax arundinaceus</name>
    <dbReference type="NCBI Taxonomy" id="35708"/>
    <lineage>
        <taxon>Eukaryota</taxon>
        <taxon>Viridiplantae</taxon>
        <taxon>Streptophyta</taxon>
        <taxon>Embryophyta</taxon>
        <taxon>Tracheophyta</taxon>
        <taxon>Spermatophyta</taxon>
        <taxon>Magnoliopsida</taxon>
        <taxon>Liliopsida</taxon>
        <taxon>Poales</taxon>
        <taxon>Poaceae</taxon>
        <taxon>PACMAD clade</taxon>
        <taxon>Arundinoideae</taxon>
        <taxon>Arundineae</taxon>
        <taxon>Arundo</taxon>
    </lineage>
</organism>
<protein>
    <submittedName>
        <fullName evidence="2">Uncharacterized protein</fullName>
    </submittedName>
</protein>
<reference evidence="2" key="2">
    <citation type="journal article" date="2015" name="Data Brief">
        <title>Shoot transcriptome of the giant reed, Arundo donax.</title>
        <authorList>
            <person name="Barrero R.A."/>
            <person name="Guerrero F.D."/>
            <person name="Moolhuijzen P."/>
            <person name="Goolsby J.A."/>
            <person name="Tidwell J."/>
            <person name="Bellgard S.E."/>
            <person name="Bellgard M.I."/>
        </authorList>
    </citation>
    <scope>NUCLEOTIDE SEQUENCE</scope>
    <source>
        <tissue evidence="2">Shoot tissue taken approximately 20 cm above the soil surface</tissue>
    </source>
</reference>
<reference evidence="2" key="1">
    <citation type="submission" date="2014-09" db="EMBL/GenBank/DDBJ databases">
        <authorList>
            <person name="Magalhaes I.L.F."/>
            <person name="Oliveira U."/>
            <person name="Santos F.R."/>
            <person name="Vidigal T.H.D.A."/>
            <person name="Brescovit A.D."/>
            <person name="Santos A.J."/>
        </authorList>
    </citation>
    <scope>NUCLEOTIDE SEQUENCE</scope>
    <source>
        <tissue evidence="2">Shoot tissue taken approximately 20 cm above the soil surface</tissue>
    </source>
</reference>
<dbReference type="AlphaFoldDB" id="A0A0A9B559"/>
<name>A0A0A9B559_ARUDO</name>